<evidence type="ECO:0000259" key="2">
    <source>
        <dbReference type="Pfam" id="PF22600"/>
    </source>
</evidence>
<feature type="compositionally biased region" description="Polar residues" evidence="1">
    <location>
        <begin position="723"/>
        <end position="733"/>
    </location>
</feature>
<feature type="region of interest" description="Disordered" evidence="1">
    <location>
        <begin position="437"/>
        <end position="459"/>
    </location>
</feature>
<keyword evidence="5" id="KW-1185">Reference proteome</keyword>
<feature type="compositionally biased region" description="Polar residues" evidence="1">
    <location>
        <begin position="751"/>
        <end position="767"/>
    </location>
</feature>
<dbReference type="Gene3D" id="1.10.1410.10">
    <property type="match status" value="1"/>
</dbReference>
<comment type="caution">
    <text evidence="4">The sequence shown here is derived from an EMBL/GenBank/DDBJ whole genome shotgun (WGS) entry which is preliminary data.</text>
</comment>
<feature type="region of interest" description="Disordered" evidence="1">
    <location>
        <begin position="699"/>
        <end position="733"/>
    </location>
</feature>
<dbReference type="InterPro" id="IPR010695">
    <property type="entry name" value="FAIM1"/>
</dbReference>
<accession>A0A9W7G9T5</accession>
<evidence type="ECO:0000313" key="5">
    <source>
        <dbReference type="Proteomes" id="UP001165065"/>
    </source>
</evidence>
<evidence type="ECO:0008006" key="6">
    <source>
        <dbReference type="Google" id="ProtNLM"/>
    </source>
</evidence>
<dbReference type="InterPro" id="IPR043519">
    <property type="entry name" value="NT_sf"/>
</dbReference>
<feature type="compositionally biased region" description="Low complexity" evidence="1">
    <location>
        <begin position="606"/>
        <end position="615"/>
    </location>
</feature>
<dbReference type="Pfam" id="PF22600">
    <property type="entry name" value="MTPAP-like_central"/>
    <property type="match status" value="1"/>
</dbReference>
<dbReference type="InterPro" id="IPR058920">
    <property type="entry name" value="PAP-OAS1-bd-rel"/>
</dbReference>
<dbReference type="InterPro" id="IPR038513">
    <property type="entry name" value="FAIM1_dom_sf"/>
</dbReference>
<reference evidence="5" key="1">
    <citation type="journal article" date="2023" name="Commun. Biol.">
        <title>Genome analysis of Parmales, the sister group of diatoms, reveals the evolutionary specialization of diatoms from phago-mixotrophs to photoautotrophs.</title>
        <authorList>
            <person name="Ban H."/>
            <person name="Sato S."/>
            <person name="Yoshikawa S."/>
            <person name="Yamada K."/>
            <person name="Nakamura Y."/>
            <person name="Ichinomiya M."/>
            <person name="Sato N."/>
            <person name="Blanc-Mathieu R."/>
            <person name="Endo H."/>
            <person name="Kuwata A."/>
            <person name="Ogata H."/>
        </authorList>
    </citation>
    <scope>NUCLEOTIDE SEQUENCE [LARGE SCALE GENOMIC DNA]</scope>
</reference>
<dbReference type="SUPFAM" id="SSF81301">
    <property type="entry name" value="Nucleotidyltransferase"/>
    <property type="match status" value="1"/>
</dbReference>
<feature type="compositionally biased region" description="Polar residues" evidence="1">
    <location>
        <begin position="560"/>
        <end position="583"/>
    </location>
</feature>
<evidence type="ECO:0000256" key="1">
    <source>
        <dbReference type="SAM" id="MobiDB-lite"/>
    </source>
</evidence>
<dbReference type="Gene3D" id="2.40.128.180">
    <property type="match status" value="1"/>
</dbReference>
<feature type="compositionally biased region" description="Pro residues" evidence="1">
    <location>
        <begin position="616"/>
        <end position="625"/>
    </location>
</feature>
<feature type="region of interest" description="Disordered" evidence="1">
    <location>
        <begin position="751"/>
        <end position="796"/>
    </location>
</feature>
<evidence type="ECO:0000313" key="4">
    <source>
        <dbReference type="EMBL" id="GMI38358.1"/>
    </source>
</evidence>
<feature type="compositionally biased region" description="Basic residues" evidence="1">
    <location>
        <begin position="702"/>
        <end position="713"/>
    </location>
</feature>
<dbReference type="InterPro" id="IPR058921">
    <property type="entry name" value="PAP/OAS1-rel"/>
</dbReference>
<dbReference type="Pfam" id="PF26180">
    <property type="entry name" value="PAP-OAS1"/>
    <property type="match status" value="1"/>
</dbReference>
<dbReference type="Pfam" id="PF06905">
    <property type="entry name" value="FAIM1"/>
    <property type="match status" value="1"/>
</dbReference>
<evidence type="ECO:0000259" key="3">
    <source>
        <dbReference type="Pfam" id="PF26180"/>
    </source>
</evidence>
<feature type="region of interest" description="Disordered" evidence="1">
    <location>
        <begin position="544"/>
        <end position="645"/>
    </location>
</feature>
<protein>
    <recommendedName>
        <fullName evidence="6">Polynucleotide adenylyltransferase</fullName>
    </recommendedName>
</protein>
<dbReference type="OrthoDB" id="196353at2759"/>
<dbReference type="PANTHER" id="PTHR45979:SF30">
    <property type="entry name" value="NUCLEOTIDYLTRANSFERASE"/>
    <property type="match status" value="1"/>
</dbReference>
<feature type="domain" description="Poly(A) RNA polymerase mitochondrial-like central palm" evidence="2">
    <location>
        <begin position="53"/>
        <end position="182"/>
    </location>
</feature>
<feature type="compositionally biased region" description="Basic and acidic residues" evidence="1">
    <location>
        <begin position="812"/>
        <end position="824"/>
    </location>
</feature>
<organism evidence="4 5">
    <name type="scientific">Triparma columacea</name>
    <dbReference type="NCBI Taxonomy" id="722753"/>
    <lineage>
        <taxon>Eukaryota</taxon>
        <taxon>Sar</taxon>
        <taxon>Stramenopiles</taxon>
        <taxon>Ochrophyta</taxon>
        <taxon>Bolidophyceae</taxon>
        <taxon>Parmales</taxon>
        <taxon>Triparmaceae</taxon>
        <taxon>Triparma</taxon>
    </lineage>
</organism>
<dbReference type="SUPFAM" id="SSF81631">
    <property type="entry name" value="PAP/OAS1 substrate-binding domain"/>
    <property type="match status" value="1"/>
</dbReference>
<dbReference type="Gene3D" id="3.30.460.10">
    <property type="entry name" value="Beta Polymerase, domain 2"/>
    <property type="match status" value="1"/>
</dbReference>
<feature type="compositionally biased region" description="Basic and acidic residues" evidence="1">
    <location>
        <begin position="836"/>
        <end position="850"/>
    </location>
</feature>
<feature type="compositionally biased region" description="Polar residues" evidence="1">
    <location>
        <begin position="856"/>
        <end position="870"/>
    </location>
</feature>
<name>A0A9W7G9T5_9STRA</name>
<dbReference type="AlphaFoldDB" id="A0A9W7G9T5"/>
<dbReference type="EMBL" id="BRYA01000084">
    <property type="protein sequence ID" value="GMI38358.1"/>
    <property type="molecule type" value="Genomic_DNA"/>
</dbReference>
<dbReference type="PANTHER" id="PTHR45979">
    <property type="entry name" value="PAP/OAS1 SUBSTRATE-BINDING DOMAIN SUPERFAMILY"/>
    <property type="match status" value="1"/>
</dbReference>
<dbReference type="Proteomes" id="UP001165065">
    <property type="component" value="Unassembled WGS sequence"/>
</dbReference>
<feature type="region of interest" description="Disordered" evidence="1">
    <location>
        <begin position="812"/>
        <end position="870"/>
    </location>
</feature>
<feature type="domain" description="PAP/OAS1 substrate-binding-related" evidence="3">
    <location>
        <begin position="212"/>
        <end position="376"/>
    </location>
</feature>
<dbReference type="InterPro" id="IPR054708">
    <property type="entry name" value="MTPAP-like_central"/>
</dbReference>
<sequence length="1015" mass="112267">MNFFDGIQADQATSSIDELSKITRYYSGQARSKKQKRSVMLSFGDGKENGNSFVENVKALIYVKMMVEHFYIGVNVMCVGSFACCTSLPNSDLDVTVVVAPDQLIEAGGEKSFLTHLMYCLIKNCVEEQDTTMIQETKITAVELISTSSSTSLLRLTINRRLSMDISVNKIPAIAASALICMLQKESFMPSDPPPPPNKGKKHNLNKLGEYITAIKGWATYEAKRYVGIPVIGTSSGMLSSYCYTIMSITVFFLFKPTTTHDFLYKFFSYYSRFPWDTELLTIKGGVPFDKIANTAPSPKLDPTTSSQESMIDSLLHLFTDFASKLENCKMWVHVTTANIQDPLDFGNNLGMKLNREKFNVTMDAFKLAEQHMSALKLWGANNGDETLSPWGLSTKHTFLSFFWPNEVLARGDNRDGKHAEAFCFLNKLTSLNKLTGSTDNGNGRSVSSKLSSSNVTETGGTCPLCFKKTKTYEEQTNHIKAKHALSFSLFPNSMVGVIEELASEMKSVNRDSNMPASLAKDLDASVYPSMAANCNIFIASRSRSKSPSVSLDEGDESGFLSTRSKLKKSSANSPTRGSSGRNNLRIETINTAALKSESTRSLDFPTTPSSTSPMTPSPPSPTTPSSPMTPGGLPNTPQQGRPKNGTVVEREQLMVSLKMVHHASRLAGHPGILRDIEKFMEENSKHYKQALGLVEVENDSKKKKKRRKKKRGGSQDFDEWTESSSVGTVDSLNDTFDGFTLAPLENITESFQETASPEQATVTPTNGKKERRGKRDLRPPSNPGTPNQDTHKVPVPTEIHLSFEDFKDRRDSLGDKQKQEEIKNGIQGMLDQGEDEKQRKSSTGEKMKNVEPSPIKTTASTSWANVTKGGQANSEEITIGTTMIRARLIDPKMHEIVDPGLKDRIKEKKQLKAEDGVGWFKDVKKRMMVVLNVNDSNYNIVLEHGKVSGKKSLTINGKKLAVKGKQILDFGGQFKFRIAHVDMSITVECKLSGTFKYKFFIGGIKDPVLVDNMG</sequence>
<proteinExistence type="predicted"/>
<gene>
    <name evidence="4" type="ORF">TrCOL_g2831</name>
</gene>